<comment type="caution">
    <text evidence="2">The sequence shown here is derived from an EMBL/GenBank/DDBJ whole genome shotgun (WGS) entry which is preliminary data.</text>
</comment>
<keyword evidence="1" id="KW-1133">Transmembrane helix</keyword>
<reference evidence="2 3" key="2">
    <citation type="journal article" date="2014" name="J. Gen. Appl. Microbiol.">
        <title>The early diverging ascomycetous budding yeast Saitoella complicata has three histone deacetylases belonging to the Clr6, Hos2, and Rpd3 lineages.</title>
        <authorList>
            <person name="Nishida H."/>
            <person name="Matsumoto T."/>
            <person name="Kondo S."/>
            <person name="Hamamoto M."/>
            <person name="Yoshikawa H."/>
        </authorList>
    </citation>
    <scope>NUCLEOTIDE SEQUENCE [LARGE SCALE GENOMIC DNA]</scope>
    <source>
        <strain evidence="2 3">NRRL Y-17804</strain>
    </source>
</reference>
<organism evidence="2 3">
    <name type="scientific">Saitoella complicata (strain BCRC 22490 / CBS 7301 / JCM 7358 / NBRC 10748 / NRRL Y-17804)</name>
    <dbReference type="NCBI Taxonomy" id="698492"/>
    <lineage>
        <taxon>Eukaryota</taxon>
        <taxon>Fungi</taxon>
        <taxon>Dikarya</taxon>
        <taxon>Ascomycota</taxon>
        <taxon>Taphrinomycotina</taxon>
        <taxon>Taphrinomycotina incertae sedis</taxon>
        <taxon>Saitoella</taxon>
    </lineage>
</organism>
<reference evidence="2 3" key="1">
    <citation type="journal article" date="2011" name="J. Gen. Appl. Microbiol.">
        <title>Draft genome sequencing of the enigmatic yeast Saitoella complicata.</title>
        <authorList>
            <person name="Nishida H."/>
            <person name="Hamamoto M."/>
            <person name="Sugiyama J."/>
        </authorList>
    </citation>
    <scope>NUCLEOTIDE SEQUENCE [LARGE SCALE GENOMIC DNA]</scope>
    <source>
        <strain evidence="2 3">NRRL Y-17804</strain>
    </source>
</reference>
<evidence type="ECO:0000256" key="1">
    <source>
        <dbReference type="SAM" id="Phobius"/>
    </source>
</evidence>
<gene>
    <name evidence="2" type="ORF">G7K_4349-t1</name>
</gene>
<dbReference type="EMBL" id="BACD03000030">
    <property type="protein sequence ID" value="GAO50217.1"/>
    <property type="molecule type" value="Genomic_DNA"/>
</dbReference>
<dbReference type="AlphaFoldDB" id="A0A0E9NK09"/>
<name>A0A0E9NK09_SAICN</name>
<sequence length="97" mass="10665">MVVSENSIGVTRSHSDLQVARRPGQICFGQARRMEEMISGGRSSSREAGGGLDDPRTMVFVFFAGIYGRVCSLAIDVVCFAEAVRNSTITRKRENHQ</sequence>
<keyword evidence="3" id="KW-1185">Reference proteome</keyword>
<accession>A0A0E9NK09</accession>
<evidence type="ECO:0000313" key="2">
    <source>
        <dbReference type="EMBL" id="GAO50217.1"/>
    </source>
</evidence>
<proteinExistence type="predicted"/>
<dbReference type="Proteomes" id="UP000033140">
    <property type="component" value="Unassembled WGS sequence"/>
</dbReference>
<protein>
    <submittedName>
        <fullName evidence="2">Uncharacterized protein</fullName>
    </submittedName>
</protein>
<keyword evidence="1" id="KW-0812">Transmembrane</keyword>
<evidence type="ECO:0000313" key="3">
    <source>
        <dbReference type="Proteomes" id="UP000033140"/>
    </source>
</evidence>
<reference evidence="2 3" key="3">
    <citation type="journal article" date="2015" name="Genome Announc.">
        <title>Draft Genome Sequence of the Archiascomycetous Yeast Saitoella complicata.</title>
        <authorList>
            <person name="Yamauchi K."/>
            <person name="Kondo S."/>
            <person name="Hamamoto M."/>
            <person name="Takahashi Y."/>
            <person name="Ogura Y."/>
            <person name="Hayashi T."/>
            <person name="Nishida H."/>
        </authorList>
    </citation>
    <scope>NUCLEOTIDE SEQUENCE [LARGE SCALE GENOMIC DNA]</scope>
    <source>
        <strain evidence="2 3">NRRL Y-17804</strain>
    </source>
</reference>
<keyword evidence="1" id="KW-0472">Membrane</keyword>
<feature type="transmembrane region" description="Helical" evidence="1">
    <location>
        <begin position="59"/>
        <end position="84"/>
    </location>
</feature>